<dbReference type="InterPro" id="IPR004610">
    <property type="entry name" value="RecJ"/>
</dbReference>
<proteinExistence type="inferred from homology"/>
<keyword evidence="5 9" id="KW-0269">Exonuclease</keyword>
<dbReference type="GO" id="GO:0008409">
    <property type="term" value="F:5'-3' exonuclease activity"/>
    <property type="evidence" value="ECO:0007669"/>
    <property type="project" value="InterPro"/>
</dbReference>
<comment type="caution">
    <text evidence="9">The sequence shown here is derived from an EMBL/GenBank/DDBJ whole genome shotgun (WGS) entry which is preliminary data.</text>
</comment>
<evidence type="ECO:0000259" key="8">
    <source>
        <dbReference type="Pfam" id="PF17768"/>
    </source>
</evidence>
<gene>
    <name evidence="9" type="primary">recJ</name>
    <name evidence="9" type="ORF">QJ522_07285</name>
</gene>
<evidence type="ECO:0000256" key="4">
    <source>
        <dbReference type="ARBA" id="ARBA00022801"/>
    </source>
</evidence>
<dbReference type="GO" id="GO:0006281">
    <property type="term" value="P:DNA repair"/>
    <property type="evidence" value="ECO:0007669"/>
    <property type="project" value="InterPro"/>
</dbReference>
<keyword evidence="4" id="KW-0378">Hydrolase</keyword>
<organism evidence="9 10">
    <name type="scientific">Anaerobaca lacustris</name>
    <dbReference type="NCBI Taxonomy" id="3044600"/>
    <lineage>
        <taxon>Bacteria</taxon>
        <taxon>Pseudomonadati</taxon>
        <taxon>Planctomycetota</taxon>
        <taxon>Phycisphaerae</taxon>
        <taxon>Sedimentisphaerales</taxon>
        <taxon>Anaerobacaceae</taxon>
        <taxon>Anaerobaca</taxon>
    </lineage>
</organism>
<dbReference type="Gene3D" id="3.10.310.30">
    <property type="match status" value="1"/>
</dbReference>
<feature type="domain" description="RecJ OB" evidence="8">
    <location>
        <begin position="472"/>
        <end position="577"/>
    </location>
</feature>
<evidence type="ECO:0000259" key="7">
    <source>
        <dbReference type="Pfam" id="PF02272"/>
    </source>
</evidence>
<feature type="domain" description="DDH" evidence="6">
    <location>
        <begin position="85"/>
        <end position="233"/>
    </location>
</feature>
<evidence type="ECO:0000313" key="9">
    <source>
        <dbReference type="EMBL" id="MDI6448845.1"/>
    </source>
</evidence>
<sequence>MLLSARTQKNEWVVRPADDRVAPLAQSLRVSPLVAQVLVNRGITEAADGSVFLRPKLTELIRPDRMPGIEPAVRRIRQAIEAKEKITLYGDYDVDGITGVSILWELLTLLGATVDFYIPHRIDEGYGLNIDAVRSLAESGTNLLVTVDCGITALAAAALAGELGMDLIVTDHHAPEATLPEAAAIVHPVLEASYPNQDSAGAMVAYKLAWALAEEFSRGPRLEPKLREFMLNATSLAAMGTVADVVDLRGENRILTSFGLRSLPESKLCGLRALIATAGLTGQGLDSYAIGFRLAPMLNAAGRMGHARLAVELMTSTSELRAVQIAEYLKDQNVQRQQCERKIVKQACEMVTTRGLNHPDRRSIVLAAEGWHTGVLGIVASRIVDKYFRPTIMINASPGESGSAQGSARSIPGFCLLSAIKACSDHLTTFGGHTMAAGLTIQPERIEDFAADFEAYAADNLHEADVVARLHIDAMAPLRQFTREAVEQLGMLGPFGQGNPKPVFAVRGVRLASAPRRVGAKGDHLQFTIADNTGAARCVGFRMGPLEKRMLEKEFFNVAFEAQINHYNGNSNVEFIALDVQFE</sequence>
<dbReference type="Pfam" id="PF01368">
    <property type="entry name" value="DHH"/>
    <property type="match status" value="1"/>
</dbReference>
<dbReference type="RefSeq" id="WP_349244256.1">
    <property type="nucleotide sequence ID" value="NZ_JASCXX010000007.1"/>
</dbReference>
<dbReference type="Proteomes" id="UP001431776">
    <property type="component" value="Unassembled WGS sequence"/>
</dbReference>
<dbReference type="EMBL" id="JASCXX010000007">
    <property type="protein sequence ID" value="MDI6448845.1"/>
    <property type="molecule type" value="Genomic_DNA"/>
</dbReference>
<evidence type="ECO:0000259" key="6">
    <source>
        <dbReference type="Pfam" id="PF01368"/>
    </source>
</evidence>
<dbReference type="InterPro" id="IPR001667">
    <property type="entry name" value="DDH_dom"/>
</dbReference>
<protein>
    <recommendedName>
        <fullName evidence="2">Single-stranded-DNA-specific exonuclease RecJ</fullName>
    </recommendedName>
</protein>
<comment type="similarity">
    <text evidence="1">Belongs to the RecJ family.</text>
</comment>
<dbReference type="GO" id="GO:0006310">
    <property type="term" value="P:DNA recombination"/>
    <property type="evidence" value="ECO:0007669"/>
    <property type="project" value="InterPro"/>
</dbReference>
<dbReference type="AlphaFoldDB" id="A0AAW6TTH0"/>
<dbReference type="InterPro" id="IPR051673">
    <property type="entry name" value="SSDNA_exonuclease_RecJ"/>
</dbReference>
<dbReference type="Pfam" id="PF17768">
    <property type="entry name" value="RecJ_OB"/>
    <property type="match status" value="1"/>
</dbReference>
<dbReference type="SUPFAM" id="SSF64182">
    <property type="entry name" value="DHH phosphoesterases"/>
    <property type="match status" value="1"/>
</dbReference>
<evidence type="ECO:0000256" key="2">
    <source>
        <dbReference type="ARBA" id="ARBA00019841"/>
    </source>
</evidence>
<evidence type="ECO:0000313" key="10">
    <source>
        <dbReference type="Proteomes" id="UP001431776"/>
    </source>
</evidence>
<dbReference type="PANTHER" id="PTHR30255">
    <property type="entry name" value="SINGLE-STRANDED-DNA-SPECIFIC EXONUCLEASE RECJ"/>
    <property type="match status" value="1"/>
</dbReference>
<keyword evidence="10" id="KW-1185">Reference proteome</keyword>
<reference evidence="9" key="1">
    <citation type="submission" date="2023-05" db="EMBL/GenBank/DDBJ databases">
        <title>Anaerotaeda fermentans gen. nov., sp. nov., a novel anaerobic planctomycete of the new family within the order Sedimentisphaerales isolated from Taman Peninsula, Russia.</title>
        <authorList>
            <person name="Khomyakova M.A."/>
            <person name="Merkel A.Y."/>
            <person name="Slobodkin A.I."/>
        </authorList>
    </citation>
    <scope>NUCLEOTIDE SEQUENCE</scope>
    <source>
        <strain evidence="9">M17dextr</strain>
    </source>
</reference>
<keyword evidence="3" id="KW-0540">Nuclease</keyword>
<dbReference type="Gene3D" id="3.90.1640.30">
    <property type="match status" value="1"/>
</dbReference>
<evidence type="ECO:0000256" key="3">
    <source>
        <dbReference type="ARBA" id="ARBA00022722"/>
    </source>
</evidence>
<dbReference type="InterPro" id="IPR038763">
    <property type="entry name" value="DHH_sf"/>
</dbReference>
<feature type="domain" description="DHHA1" evidence="7">
    <location>
        <begin position="365"/>
        <end position="458"/>
    </location>
</feature>
<dbReference type="Pfam" id="PF02272">
    <property type="entry name" value="DHHA1"/>
    <property type="match status" value="1"/>
</dbReference>
<accession>A0AAW6TTH0</accession>
<dbReference type="NCBIfam" id="TIGR00644">
    <property type="entry name" value="recJ"/>
    <property type="match status" value="1"/>
</dbReference>
<evidence type="ECO:0000256" key="5">
    <source>
        <dbReference type="ARBA" id="ARBA00022839"/>
    </source>
</evidence>
<dbReference type="InterPro" id="IPR041122">
    <property type="entry name" value="RecJ_OB"/>
</dbReference>
<dbReference type="GO" id="GO:0003676">
    <property type="term" value="F:nucleic acid binding"/>
    <property type="evidence" value="ECO:0007669"/>
    <property type="project" value="InterPro"/>
</dbReference>
<dbReference type="InterPro" id="IPR003156">
    <property type="entry name" value="DHHA1_dom"/>
</dbReference>
<name>A0AAW6TTH0_9BACT</name>
<evidence type="ECO:0000256" key="1">
    <source>
        <dbReference type="ARBA" id="ARBA00005915"/>
    </source>
</evidence>
<dbReference type="PANTHER" id="PTHR30255:SF2">
    <property type="entry name" value="SINGLE-STRANDED-DNA-SPECIFIC EXONUCLEASE RECJ"/>
    <property type="match status" value="1"/>
</dbReference>